<evidence type="ECO:0000256" key="1">
    <source>
        <dbReference type="SAM" id="MobiDB-lite"/>
    </source>
</evidence>
<feature type="compositionally biased region" description="Basic residues" evidence="1">
    <location>
        <begin position="66"/>
        <end position="83"/>
    </location>
</feature>
<reference evidence="3 4" key="1">
    <citation type="submission" date="2021-03" db="EMBL/GenBank/DDBJ databases">
        <authorList>
            <person name="Lee D.-H."/>
        </authorList>
    </citation>
    <scope>NUCLEOTIDE SEQUENCE [LARGE SCALE GENOMIC DNA]</scope>
    <source>
        <strain evidence="3 4">MMS20-R2-23</strain>
    </source>
</reference>
<comment type="caution">
    <text evidence="3">The sequence shown here is derived from an EMBL/GenBank/DDBJ whole genome shotgun (WGS) entry which is preliminary data.</text>
</comment>
<keyword evidence="2" id="KW-0812">Transmembrane</keyword>
<feature type="transmembrane region" description="Helical" evidence="2">
    <location>
        <begin position="12"/>
        <end position="31"/>
    </location>
</feature>
<name>A0ABS3VB19_9ACTN</name>
<feature type="region of interest" description="Disordered" evidence="1">
    <location>
        <begin position="56"/>
        <end position="112"/>
    </location>
</feature>
<dbReference type="EMBL" id="JAGFWR010000010">
    <property type="protein sequence ID" value="MBO4162779.1"/>
    <property type="molecule type" value="Genomic_DNA"/>
</dbReference>
<evidence type="ECO:0000313" key="3">
    <source>
        <dbReference type="EMBL" id="MBO4162779.1"/>
    </source>
</evidence>
<keyword evidence="2" id="KW-0472">Membrane</keyword>
<keyword evidence="4" id="KW-1185">Reference proteome</keyword>
<proteinExistence type="predicted"/>
<keyword evidence="2" id="KW-1133">Transmembrane helix</keyword>
<dbReference type="Proteomes" id="UP000671399">
    <property type="component" value="Unassembled WGS sequence"/>
</dbReference>
<evidence type="ECO:0000256" key="2">
    <source>
        <dbReference type="SAM" id="Phobius"/>
    </source>
</evidence>
<organism evidence="3 4">
    <name type="scientific">Micromonospora antibiotica</name>
    <dbReference type="NCBI Taxonomy" id="2807623"/>
    <lineage>
        <taxon>Bacteria</taxon>
        <taxon>Bacillati</taxon>
        <taxon>Actinomycetota</taxon>
        <taxon>Actinomycetes</taxon>
        <taxon>Micromonosporales</taxon>
        <taxon>Micromonosporaceae</taxon>
        <taxon>Micromonospora</taxon>
    </lineage>
</organism>
<gene>
    <name evidence="3" type="ORF">JQN83_18455</name>
</gene>
<accession>A0ABS3VB19</accession>
<feature type="transmembrane region" description="Helical" evidence="2">
    <location>
        <begin position="37"/>
        <end position="55"/>
    </location>
</feature>
<evidence type="ECO:0000313" key="4">
    <source>
        <dbReference type="Proteomes" id="UP000671399"/>
    </source>
</evidence>
<dbReference type="Pfam" id="PF19950">
    <property type="entry name" value="DUF6412"/>
    <property type="match status" value="1"/>
</dbReference>
<sequence>MTAGPRLAGVSGLRVVTGLWAYALVGLTLLADRPGDLLAGAAVVAALLLVVLLATRPRPTSGPGTGRRRAVGLRDRARRRRVPRQVDPDAAGRPRPRAPGGSLPVGWSPVAG</sequence>
<dbReference type="InterPro" id="IPR045635">
    <property type="entry name" value="DUF6412"/>
</dbReference>
<protein>
    <submittedName>
        <fullName evidence="3">Uncharacterized protein</fullName>
    </submittedName>
</protein>